<evidence type="ECO:0000256" key="1">
    <source>
        <dbReference type="SAM" id="SignalP"/>
    </source>
</evidence>
<reference evidence="2 3" key="1">
    <citation type="journal article" date="2015" name="Genome Announc.">
        <title>Draft Genome Sequence and Gene Annotation of the Entomopathogenic Fungus Verticillium hemipterigenum.</title>
        <authorList>
            <person name="Horn F."/>
            <person name="Habel A."/>
            <person name="Scharf D.H."/>
            <person name="Dworschak J."/>
            <person name="Brakhage A.A."/>
            <person name="Guthke R."/>
            <person name="Hertweck C."/>
            <person name="Linde J."/>
        </authorList>
    </citation>
    <scope>NUCLEOTIDE SEQUENCE [LARGE SCALE GENOMIC DNA]</scope>
</reference>
<organism evidence="2 3">
    <name type="scientific">[Torrubiella] hemipterigena</name>
    <dbReference type="NCBI Taxonomy" id="1531966"/>
    <lineage>
        <taxon>Eukaryota</taxon>
        <taxon>Fungi</taxon>
        <taxon>Dikarya</taxon>
        <taxon>Ascomycota</taxon>
        <taxon>Pezizomycotina</taxon>
        <taxon>Sordariomycetes</taxon>
        <taxon>Hypocreomycetidae</taxon>
        <taxon>Hypocreales</taxon>
        <taxon>Clavicipitaceae</taxon>
        <taxon>Clavicipitaceae incertae sedis</taxon>
        <taxon>'Torrubiella' clade</taxon>
    </lineage>
</organism>
<feature type="chain" id="PRO_5001989623" description="Chitin-binding type-2 domain-containing protein" evidence="1">
    <location>
        <begin position="18"/>
        <end position="84"/>
    </location>
</feature>
<keyword evidence="1" id="KW-0732">Signal</keyword>
<accession>A0A0A1T519</accession>
<protein>
    <recommendedName>
        <fullName evidence="4">Chitin-binding type-2 domain-containing protein</fullName>
    </recommendedName>
</protein>
<dbReference type="AlphaFoldDB" id="A0A0A1T519"/>
<proteinExistence type="predicted"/>
<feature type="signal peptide" evidence="1">
    <location>
        <begin position="1"/>
        <end position="17"/>
    </location>
</feature>
<evidence type="ECO:0000313" key="2">
    <source>
        <dbReference type="EMBL" id="CEJ92246.1"/>
    </source>
</evidence>
<gene>
    <name evidence="2" type="ORF">VHEMI07907</name>
</gene>
<evidence type="ECO:0008006" key="4">
    <source>
        <dbReference type="Google" id="ProtNLM"/>
    </source>
</evidence>
<name>A0A0A1T519_9HYPO</name>
<dbReference type="Proteomes" id="UP000039046">
    <property type="component" value="Unassembled WGS sequence"/>
</dbReference>
<evidence type="ECO:0000313" key="3">
    <source>
        <dbReference type="Proteomes" id="UP000039046"/>
    </source>
</evidence>
<dbReference type="HOGENOM" id="CLU_2529062_0_0_1"/>
<dbReference type="EMBL" id="CDHN01000004">
    <property type="protein sequence ID" value="CEJ92246.1"/>
    <property type="molecule type" value="Genomic_DNA"/>
</dbReference>
<sequence>MFLKTLFILTAATICAAASIPVQEGLPICRYDQRPGTCQHTTHCRDLFQGKCVWYYCNRGYLEKWIDCGAKGCTYLQGEPSCNP</sequence>
<keyword evidence="3" id="KW-1185">Reference proteome</keyword>